<comment type="caution">
    <text evidence="2">The sequence shown here is derived from an EMBL/GenBank/DDBJ whole genome shotgun (WGS) entry which is preliminary data.</text>
</comment>
<sequence length="70" mass="7521">MSAELRRMLQVEEAAKVAGVSVSTLNKLRLTGGGPMFAKIGKRVVYDPGDLGRWLDSRKRSSTSDAGRAA</sequence>
<dbReference type="EMBL" id="JBAFUR010000001">
    <property type="protein sequence ID" value="MFG1251695.1"/>
    <property type="molecule type" value="Genomic_DNA"/>
</dbReference>
<reference evidence="2 3" key="1">
    <citation type="submission" date="2024-02" db="EMBL/GenBank/DDBJ databases">
        <title>Expansion and revision of Xanthobacter and proposal of Roseixanthobacter gen. nov.</title>
        <authorList>
            <person name="Soltysiak M.P.M."/>
            <person name="Jalihal A."/>
            <person name="Ory A."/>
            <person name="Chrisophersen C."/>
            <person name="Lee A.D."/>
            <person name="Boulton J."/>
            <person name="Springer M."/>
        </authorList>
    </citation>
    <scope>NUCLEOTIDE SEQUENCE [LARGE SCALE GENOMIC DNA]</scope>
    <source>
        <strain evidence="2 3">CB5</strain>
    </source>
</reference>
<gene>
    <name evidence="2" type="ORF">V5F30_05745</name>
</gene>
<protein>
    <submittedName>
        <fullName evidence="2">Helix-turn-helix domain-containing protein</fullName>
    </submittedName>
</protein>
<dbReference type="Pfam" id="PF12728">
    <property type="entry name" value="HTH_17"/>
    <property type="match status" value="1"/>
</dbReference>
<dbReference type="Proteomes" id="UP001604043">
    <property type="component" value="Unassembled WGS sequence"/>
</dbReference>
<evidence type="ECO:0000313" key="3">
    <source>
        <dbReference type="Proteomes" id="UP001604043"/>
    </source>
</evidence>
<dbReference type="InterPro" id="IPR036388">
    <property type="entry name" value="WH-like_DNA-bd_sf"/>
</dbReference>
<dbReference type="RefSeq" id="WP_394005870.1">
    <property type="nucleotide sequence ID" value="NZ_JBAFUR010000001.1"/>
</dbReference>
<dbReference type="InterPro" id="IPR041657">
    <property type="entry name" value="HTH_17"/>
</dbReference>
<feature type="domain" description="Helix-turn-helix" evidence="1">
    <location>
        <begin position="8"/>
        <end position="58"/>
    </location>
</feature>
<proteinExistence type="predicted"/>
<keyword evidence="3" id="KW-1185">Reference proteome</keyword>
<organism evidence="2 3">
    <name type="scientific">Xanthobacter aminoxidans</name>
    <dbReference type="NCBI Taxonomy" id="186280"/>
    <lineage>
        <taxon>Bacteria</taxon>
        <taxon>Pseudomonadati</taxon>
        <taxon>Pseudomonadota</taxon>
        <taxon>Alphaproteobacteria</taxon>
        <taxon>Hyphomicrobiales</taxon>
        <taxon>Xanthobacteraceae</taxon>
        <taxon>Xanthobacter</taxon>
    </lineage>
</organism>
<name>A0ABW6ZD25_9HYPH</name>
<evidence type="ECO:0000259" key="1">
    <source>
        <dbReference type="Pfam" id="PF12728"/>
    </source>
</evidence>
<dbReference type="Gene3D" id="1.10.10.10">
    <property type="entry name" value="Winged helix-like DNA-binding domain superfamily/Winged helix DNA-binding domain"/>
    <property type="match status" value="1"/>
</dbReference>
<accession>A0ABW6ZD25</accession>
<dbReference type="InterPro" id="IPR009061">
    <property type="entry name" value="DNA-bd_dom_put_sf"/>
</dbReference>
<evidence type="ECO:0000313" key="2">
    <source>
        <dbReference type="EMBL" id="MFG1251695.1"/>
    </source>
</evidence>
<dbReference type="SUPFAM" id="SSF46955">
    <property type="entry name" value="Putative DNA-binding domain"/>
    <property type="match status" value="1"/>
</dbReference>